<evidence type="ECO:0000256" key="4">
    <source>
        <dbReference type="ARBA" id="ARBA00023186"/>
    </source>
</evidence>
<dbReference type="Proteomes" id="UP001161409">
    <property type="component" value="Unassembled WGS sequence"/>
</dbReference>
<reference evidence="6" key="2">
    <citation type="submission" date="2023-01" db="EMBL/GenBank/DDBJ databases">
        <title>Draft genome sequence of Sneathiella chinensis strain NBRC 103408.</title>
        <authorList>
            <person name="Sun Q."/>
            <person name="Mori K."/>
        </authorList>
    </citation>
    <scope>NUCLEOTIDE SEQUENCE</scope>
    <source>
        <strain evidence="6">NBRC 103408</strain>
    </source>
</reference>
<evidence type="ECO:0000256" key="5">
    <source>
        <dbReference type="ARBA" id="ARBA00023284"/>
    </source>
</evidence>
<dbReference type="SUPFAM" id="SSF64397">
    <property type="entry name" value="Hsp33 domain"/>
    <property type="match status" value="1"/>
</dbReference>
<dbReference type="CDD" id="cd00498">
    <property type="entry name" value="Hsp33"/>
    <property type="match status" value="1"/>
</dbReference>
<dbReference type="RefSeq" id="WP_169559357.1">
    <property type="nucleotide sequence ID" value="NZ_BSNF01000001.1"/>
</dbReference>
<accession>A0ABQ5U2E4</accession>
<protein>
    <submittedName>
        <fullName evidence="6">33 kDa chaperonin</fullName>
    </submittedName>
</protein>
<evidence type="ECO:0000313" key="6">
    <source>
        <dbReference type="EMBL" id="GLQ05350.1"/>
    </source>
</evidence>
<evidence type="ECO:0000313" key="7">
    <source>
        <dbReference type="Proteomes" id="UP001161409"/>
    </source>
</evidence>
<keyword evidence="2" id="KW-0862">Zinc</keyword>
<gene>
    <name evidence="6" type="primary">hslO</name>
    <name evidence="6" type="ORF">GCM10007924_05710</name>
</gene>
<comment type="caution">
    <text evidence="6">The sequence shown here is derived from an EMBL/GenBank/DDBJ whole genome shotgun (WGS) entry which is preliminary data.</text>
</comment>
<dbReference type="PANTHER" id="PTHR30111">
    <property type="entry name" value="33 KDA CHAPERONIN"/>
    <property type="match status" value="1"/>
</dbReference>
<keyword evidence="5" id="KW-0676">Redox-active center</keyword>
<keyword evidence="3" id="KW-1015">Disulfide bond</keyword>
<evidence type="ECO:0000256" key="3">
    <source>
        <dbReference type="ARBA" id="ARBA00023157"/>
    </source>
</evidence>
<dbReference type="InterPro" id="IPR023212">
    <property type="entry name" value="Hsp33_helix_hairpin_bin_dom_sf"/>
</dbReference>
<organism evidence="6 7">
    <name type="scientific">Sneathiella chinensis</name>
    <dbReference type="NCBI Taxonomy" id="349750"/>
    <lineage>
        <taxon>Bacteria</taxon>
        <taxon>Pseudomonadati</taxon>
        <taxon>Pseudomonadota</taxon>
        <taxon>Alphaproteobacteria</taxon>
        <taxon>Sneathiellales</taxon>
        <taxon>Sneathiellaceae</taxon>
        <taxon>Sneathiella</taxon>
    </lineage>
</organism>
<reference evidence="6" key="1">
    <citation type="journal article" date="2014" name="Int. J. Syst. Evol. Microbiol.">
        <title>Complete genome of a new Firmicutes species belonging to the dominant human colonic microbiota ('Ruminococcus bicirculans') reveals two chromosomes and a selective capacity to utilize plant glucans.</title>
        <authorList>
            <consortium name="NISC Comparative Sequencing Program"/>
            <person name="Wegmann U."/>
            <person name="Louis P."/>
            <person name="Goesmann A."/>
            <person name="Henrissat B."/>
            <person name="Duncan S.H."/>
            <person name="Flint H.J."/>
        </authorList>
    </citation>
    <scope>NUCLEOTIDE SEQUENCE</scope>
    <source>
        <strain evidence="6">NBRC 103408</strain>
    </source>
</reference>
<keyword evidence="1" id="KW-0963">Cytoplasm</keyword>
<dbReference type="Gene3D" id="1.10.287.480">
    <property type="entry name" value="helix hairpin bin"/>
    <property type="match status" value="1"/>
</dbReference>
<dbReference type="Gene3D" id="3.90.1280.10">
    <property type="entry name" value="HSP33 redox switch-like"/>
    <property type="match status" value="1"/>
</dbReference>
<dbReference type="EMBL" id="BSNF01000001">
    <property type="protein sequence ID" value="GLQ05350.1"/>
    <property type="molecule type" value="Genomic_DNA"/>
</dbReference>
<evidence type="ECO:0000256" key="2">
    <source>
        <dbReference type="ARBA" id="ARBA00022833"/>
    </source>
</evidence>
<dbReference type="SUPFAM" id="SSF118352">
    <property type="entry name" value="HSP33 redox switch-like"/>
    <property type="match status" value="1"/>
</dbReference>
<dbReference type="InterPro" id="IPR000397">
    <property type="entry name" value="Heat_shock_Hsp33"/>
</dbReference>
<proteinExistence type="predicted"/>
<evidence type="ECO:0000256" key="1">
    <source>
        <dbReference type="ARBA" id="ARBA00022490"/>
    </source>
</evidence>
<dbReference type="Pfam" id="PF01430">
    <property type="entry name" value="HSP33"/>
    <property type="match status" value="1"/>
</dbReference>
<name>A0ABQ5U2E4_9PROT</name>
<dbReference type="InterPro" id="IPR016154">
    <property type="entry name" value="Heat_shock_Hsp33_C"/>
</dbReference>
<keyword evidence="7" id="KW-1185">Reference proteome</keyword>
<dbReference type="PANTHER" id="PTHR30111:SF1">
    <property type="entry name" value="33 KDA CHAPERONIN"/>
    <property type="match status" value="1"/>
</dbReference>
<dbReference type="PIRSF" id="PIRSF005261">
    <property type="entry name" value="Heat_shock_Hsp33"/>
    <property type="match status" value="1"/>
</dbReference>
<dbReference type="InterPro" id="IPR016153">
    <property type="entry name" value="Heat_shock_Hsp33_N"/>
</dbReference>
<sequence>MSEPQNKPILVDNLIQPFQMAEAGVRGRLVRLGDVVDTILNRHDYPEPVARFLGETLVLAAILGGALKFDGIFTVQTKGDGAISMMAADMTTPGDLRGYAAFDPDKLAAVAAGANGDPVKSYFGKGYAAFTIDTRDTDHRYQGIVELEGTNLAECMENYFTRSEQLETALKVAVDRVDGKWRAGGIMVQRLPFEASKCGDQEEYEDGWRNAKALLGTVTVEELTGARQKTSELLYKLFHEDGVWLYDPQPLQDQCSCSGKRVIATLKTFAAADLADMADDGVITADCQFCNTQYRYALDDIEAEKNAAS</sequence>
<dbReference type="Gene3D" id="3.55.30.10">
    <property type="entry name" value="Hsp33 domain"/>
    <property type="match status" value="1"/>
</dbReference>
<keyword evidence="4" id="KW-0143">Chaperone</keyword>